<keyword evidence="1" id="KW-0812">Transmembrane</keyword>
<evidence type="ECO:0000256" key="1">
    <source>
        <dbReference type="SAM" id="Phobius"/>
    </source>
</evidence>
<dbReference type="AlphaFoldDB" id="A0A7S0KCP1"/>
<evidence type="ECO:0000313" key="2">
    <source>
        <dbReference type="EMBL" id="CAD8577505.1"/>
    </source>
</evidence>
<protein>
    <submittedName>
        <fullName evidence="2">Uncharacterized protein</fullName>
    </submittedName>
</protein>
<reference evidence="2" key="1">
    <citation type="submission" date="2021-01" db="EMBL/GenBank/DDBJ databases">
        <authorList>
            <person name="Corre E."/>
            <person name="Pelletier E."/>
            <person name="Niang G."/>
            <person name="Scheremetjew M."/>
            <person name="Finn R."/>
            <person name="Kale V."/>
            <person name="Holt S."/>
            <person name="Cochrane G."/>
            <person name="Meng A."/>
            <person name="Brown T."/>
            <person name="Cohen L."/>
        </authorList>
    </citation>
    <scope>NUCLEOTIDE SEQUENCE</scope>
    <source>
        <strain evidence="2">Clade-D-RCC2572</strain>
    </source>
</reference>
<accession>A0A7S0KCP1</accession>
<keyword evidence="1" id="KW-0472">Membrane</keyword>
<proteinExistence type="predicted"/>
<sequence length="372" mass="42069">MATVTTCARGALEFFVQIISSSIGTGARYRRSSIRKLFVTFPAFVTISLLTTGFIWRTSRLVDENWLVCSSSAALPDNGTLHIHTPKTGRTGNHIRFYRWALTEALSKSCHVVLPQRISTLEFQSSCNAFLNTRANVDADCGQRYTIDDYSGSRFKYLSSALSNHVYAALRQYTSSREITKKRRYAYGRPCPQRGYSMIQIRSGDTYRGTFSTGGDWQPARTYAQYAPFPTSYYVHAFTILLNSGRPVVVVCEDVLSLACSFFLKLEVVFPKQLQVRLSGSLMEDLWYFTCSAHVVASRGSFHESFNLHASQILHDFSDVQVHSCIGNKIMHFMVQNANLYAQNVTHVWKNNDLQRSLVDTAFKIDHIVCAM</sequence>
<feature type="transmembrane region" description="Helical" evidence="1">
    <location>
        <begin position="37"/>
        <end position="56"/>
    </location>
</feature>
<name>A0A7S0KCP1_9CHLO</name>
<gene>
    <name evidence="2" type="ORF">OMED0929_LOCUS1236</name>
</gene>
<dbReference type="EMBL" id="HBEW01001437">
    <property type="protein sequence ID" value="CAD8577505.1"/>
    <property type="molecule type" value="Transcribed_RNA"/>
</dbReference>
<organism evidence="2">
    <name type="scientific">Ostreococcus mediterraneus</name>
    <dbReference type="NCBI Taxonomy" id="1486918"/>
    <lineage>
        <taxon>Eukaryota</taxon>
        <taxon>Viridiplantae</taxon>
        <taxon>Chlorophyta</taxon>
        <taxon>Mamiellophyceae</taxon>
        <taxon>Mamiellales</taxon>
        <taxon>Bathycoccaceae</taxon>
        <taxon>Ostreococcus</taxon>
    </lineage>
</organism>
<keyword evidence="1" id="KW-1133">Transmembrane helix</keyword>